<dbReference type="AlphaFoldDB" id="A0AAV3R6L1"/>
<dbReference type="Proteomes" id="UP001454036">
    <property type="component" value="Unassembled WGS sequence"/>
</dbReference>
<keyword evidence="2" id="KW-0472">Membrane</keyword>
<dbReference type="EMBL" id="BAABME010024593">
    <property type="protein sequence ID" value="GAA0170523.1"/>
    <property type="molecule type" value="Genomic_DNA"/>
</dbReference>
<comment type="caution">
    <text evidence="2">The sequence shown here is derived from an EMBL/GenBank/DDBJ whole genome shotgun (WGS) entry which is preliminary data.</text>
</comment>
<evidence type="ECO:0000313" key="3">
    <source>
        <dbReference type="Proteomes" id="UP001454036"/>
    </source>
</evidence>
<accession>A0AAV3R6L1</accession>
<sequence>MTEEIDALECNGTWTLEDLPRGKKAIGCGWVYKIKYHASGDIECLKGRLVVFGNRQVEGIDYNETFAPAPQQWFAKLSNVLRSFGFVQSHADYSLFSYQQGHGILHVLVYVDDLIIAGIFLSQRKYALDILTETWMLGCNPIDTPMEPNHHLAIVEGEPYQYPNQYKRLVGRLVYLSVTRPELSYSVHTLAQFLSNPQVAHWDTIIRVLRYIKGSPGQGVLLKPGDMQLNAFCDSDWAACPLTRRSLSGYFILLGQCPVSWKTKKQPIIARSSAEVEYRAMAVTTCELKWLKSLLRSFGVLHPRPMRLFCDSQSALHIAKNPVFHERTKHIEVDCHFIRNELQDRNISPAYVPTGHELADILTKALGRQQFIFLLRKLGICDLHAPT</sequence>
<dbReference type="PANTHER" id="PTHR11439">
    <property type="entry name" value="GAG-POL-RELATED RETROTRANSPOSON"/>
    <property type="match status" value="1"/>
</dbReference>
<dbReference type="InterPro" id="IPR013103">
    <property type="entry name" value="RVT_2"/>
</dbReference>
<reference evidence="2 3" key="1">
    <citation type="submission" date="2024-01" db="EMBL/GenBank/DDBJ databases">
        <title>The complete chloroplast genome sequence of Lithospermum erythrorhizon: insights into the phylogenetic relationship among Boraginaceae species and the maternal lineages of purple gromwells.</title>
        <authorList>
            <person name="Okada T."/>
            <person name="Watanabe K."/>
        </authorList>
    </citation>
    <scope>NUCLEOTIDE SEQUENCE [LARGE SCALE GENOMIC DNA]</scope>
</reference>
<keyword evidence="2" id="KW-0812">Transmembrane</keyword>
<gene>
    <name evidence="2" type="ORF">LIER_40977</name>
</gene>
<protein>
    <submittedName>
        <fullName evidence="2">Transmembrane signal receptor</fullName>
    </submittedName>
</protein>
<evidence type="ECO:0000313" key="2">
    <source>
        <dbReference type="EMBL" id="GAA0170523.1"/>
    </source>
</evidence>
<dbReference type="Pfam" id="PF07727">
    <property type="entry name" value="RVT_2"/>
    <property type="match status" value="1"/>
</dbReference>
<name>A0AAV3R6L1_LITER</name>
<keyword evidence="2" id="KW-0675">Receptor</keyword>
<evidence type="ECO:0000259" key="1">
    <source>
        <dbReference type="Pfam" id="PF07727"/>
    </source>
</evidence>
<keyword evidence="3" id="KW-1185">Reference proteome</keyword>
<proteinExistence type="predicted"/>
<dbReference type="CDD" id="cd09272">
    <property type="entry name" value="RNase_HI_RT_Ty1"/>
    <property type="match status" value="1"/>
</dbReference>
<dbReference type="InterPro" id="IPR043502">
    <property type="entry name" value="DNA/RNA_pol_sf"/>
</dbReference>
<dbReference type="SUPFAM" id="SSF56672">
    <property type="entry name" value="DNA/RNA polymerases"/>
    <property type="match status" value="1"/>
</dbReference>
<feature type="domain" description="Reverse transcriptase Ty1/copia-type" evidence="1">
    <location>
        <begin position="11"/>
        <end position="68"/>
    </location>
</feature>
<dbReference type="PANTHER" id="PTHR11439:SF498">
    <property type="entry name" value="DNAK FAMILY PROTEIN"/>
    <property type="match status" value="1"/>
</dbReference>
<organism evidence="2 3">
    <name type="scientific">Lithospermum erythrorhizon</name>
    <name type="common">Purple gromwell</name>
    <name type="synonym">Lithospermum officinale var. erythrorhizon</name>
    <dbReference type="NCBI Taxonomy" id="34254"/>
    <lineage>
        <taxon>Eukaryota</taxon>
        <taxon>Viridiplantae</taxon>
        <taxon>Streptophyta</taxon>
        <taxon>Embryophyta</taxon>
        <taxon>Tracheophyta</taxon>
        <taxon>Spermatophyta</taxon>
        <taxon>Magnoliopsida</taxon>
        <taxon>eudicotyledons</taxon>
        <taxon>Gunneridae</taxon>
        <taxon>Pentapetalae</taxon>
        <taxon>asterids</taxon>
        <taxon>lamiids</taxon>
        <taxon>Boraginales</taxon>
        <taxon>Boraginaceae</taxon>
        <taxon>Boraginoideae</taxon>
        <taxon>Lithospermeae</taxon>
        <taxon>Lithospermum</taxon>
    </lineage>
</organism>